<protein>
    <submittedName>
        <fullName evidence="2">Uncharacterized protein</fullName>
    </submittedName>
</protein>
<proteinExistence type="predicted"/>
<organism evidence="2 3">
    <name type="scientific">Portunus trituberculatus</name>
    <name type="common">Swimming crab</name>
    <name type="synonym">Neptunus trituberculatus</name>
    <dbReference type="NCBI Taxonomy" id="210409"/>
    <lineage>
        <taxon>Eukaryota</taxon>
        <taxon>Metazoa</taxon>
        <taxon>Ecdysozoa</taxon>
        <taxon>Arthropoda</taxon>
        <taxon>Crustacea</taxon>
        <taxon>Multicrustacea</taxon>
        <taxon>Malacostraca</taxon>
        <taxon>Eumalacostraca</taxon>
        <taxon>Eucarida</taxon>
        <taxon>Decapoda</taxon>
        <taxon>Pleocyemata</taxon>
        <taxon>Brachyura</taxon>
        <taxon>Eubrachyura</taxon>
        <taxon>Portunoidea</taxon>
        <taxon>Portunidae</taxon>
        <taxon>Portuninae</taxon>
        <taxon>Portunus</taxon>
    </lineage>
</organism>
<keyword evidence="3" id="KW-1185">Reference proteome</keyword>
<accession>A0A5B7DZZ8</accession>
<dbReference type="Proteomes" id="UP000324222">
    <property type="component" value="Unassembled WGS sequence"/>
</dbReference>
<reference evidence="2 3" key="1">
    <citation type="submission" date="2019-05" db="EMBL/GenBank/DDBJ databases">
        <title>Another draft genome of Portunus trituberculatus and its Hox gene families provides insights of decapod evolution.</title>
        <authorList>
            <person name="Jeong J.-H."/>
            <person name="Song I."/>
            <person name="Kim S."/>
            <person name="Choi T."/>
            <person name="Kim D."/>
            <person name="Ryu S."/>
            <person name="Kim W."/>
        </authorList>
    </citation>
    <scope>NUCLEOTIDE SEQUENCE [LARGE SCALE GENOMIC DNA]</scope>
    <source>
        <tissue evidence="2">Muscle</tissue>
    </source>
</reference>
<gene>
    <name evidence="2" type="ORF">E2C01_019287</name>
</gene>
<feature type="region of interest" description="Disordered" evidence="1">
    <location>
        <begin position="1"/>
        <end position="50"/>
    </location>
</feature>
<comment type="caution">
    <text evidence="2">The sequence shown here is derived from an EMBL/GenBank/DDBJ whole genome shotgun (WGS) entry which is preliminary data.</text>
</comment>
<evidence type="ECO:0000256" key="1">
    <source>
        <dbReference type="SAM" id="MobiDB-lite"/>
    </source>
</evidence>
<name>A0A5B7DZZ8_PORTR</name>
<dbReference type="AlphaFoldDB" id="A0A5B7DZZ8"/>
<evidence type="ECO:0000313" key="3">
    <source>
        <dbReference type="Proteomes" id="UP000324222"/>
    </source>
</evidence>
<dbReference type="EMBL" id="VSRR010001562">
    <property type="protein sequence ID" value="MPC26154.1"/>
    <property type="molecule type" value="Genomic_DNA"/>
</dbReference>
<evidence type="ECO:0000313" key="2">
    <source>
        <dbReference type="EMBL" id="MPC26154.1"/>
    </source>
</evidence>
<feature type="compositionally biased region" description="Polar residues" evidence="1">
    <location>
        <begin position="1"/>
        <end position="12"/>
    </location>
</feature>
<sequence length="72" mass="7477">MFSSRNIHTNLSFGMGGEINNHPGGSEAGDSSAPPLRPSTDIGRARADCNSELLPPPAIVLTAEDSTAEDLL</sequence>